<evidence type="ECO:0000259" key="1">
    <source>
        <dbReference type="Pfam" id="PF00646"/>
    </source>
</evidence>
<dbReference type="Pfam" id="PF00646">
    <property type="entry name" value="F-box"/>
    <property type="match status" value="1"/>
</dbReference>
<gene>
    <name evidence="2" type="ORF">PENTCL1PPCAC_22125</name>
</gene>
<evidence type="ECO:0000313" key="3">
    <source>
        <dbReference type="Proteomes" id="UP001432027"/>
    </source>
</evidence>
<dbReference type="EMBL" id="BTSX01000005">
    <property type="protein sequence ID" value="GMS99950.1"/>
    <property type="molecule type" value="Genomic_DNA"/>
</dbReference>
<proteinExistence type="predicted"/>
<feature type="non-terminal residue" evidence="2">
    <location>
        <position position="1"/>
    </location>
</feature>
<keyword evidence="3" id="KW-1185">Reference proteome</keyword>
<dbReference type="AlphaFoldDB" id="A0AAV5TZF9"/>
<dbReference type="Proteomes" id="UP001432027">
    <property type="component" value="Unassembled WGS sequence"/>
</dbReference>
<comment type="caution">
    <text evidence="2">The sequence shown here is derived from an EMBL/GenBank/DDBJ whole genome shotgun (WGS) entry which is preliminary data.</text>
</comment>
<feature type="domain" description="F-box" evidence="1">
    <location>
        <begin position="53"/>
        <end position="85"/>
    </location>
</feature>
<evidence type="ECO:0000313" key="2">
    <source>
        <dbReference type="EMBL" id="GMS99950.1"/>
    </source>
</evidence>
<accession>A0AAV5TZF9</accession>
<sequence length="421" mass="48204">EAGDWLILMDDLCKRLELLLSKLETTRLGFERHRSNFVKCRGKIPSEEKTFPILNLPPEIIDCIIEKMDFPTRIALRKSCLRLYNAEALAKMNLEELTLYRTGSDEFNFSVKDKHSDMRIQVLNKDGVNVRQWMDDDYASFKQMRQNCVANVHFESRAATLLGELRLTMREYLTRTSAIDKLTIDGFHCSDSSMVQLCQILRGDSIIESQSINTLNLYAPFSTTSDAGLYELLHSCPKLRCVRLAIHRRPLKEIVVEKNFLLLAVSRLDTLLVHSRKLQGREYLVDHTEIDDEFVLRLLSDKCYHLEILYCLPLLTARGIIAAIQRLILRNRPQAVFSAYFRSELCDVVWRLLGLTVGTDDVVTSKDPTIIIYPLGMGNCAVSIGPHLTVKIMRNIAPKMNMSLNYSKIVIITTQKQISST</sequence>
<dbReference type="InterPro" id="IPR001810">
    <property type="entry name" value="F-box_dom"/>
</dbReference>
<protein>
    <recommendedName>
        <fullName evidence="1">F-box domain-containing protein</fullName>
    </recommendedName>
</protein>
<organism evidence="2 3">
    <name type="scientific">Pristionchus entomophagus</name>
    <dbReference type="NCBI Taxonomy" id="358040"/>
    <lineage>
        <taxon>Eukaryota</taxon>
        <taxon>Metazoa</taxon>
        <taxon>Ecdysozoa</taxon>
        <taxon>Nematoda</taxon>
        <taxon>Chromadorea</taxon>
        <taxon>Rhabditida</taxon>
        <taxon>Rhabditina</taxon>
        <taxon>Diplogasteromorpha</taxon>
        <taxon>Diplogasteroidea</taxon>
        <taxon>Neodiplogasteridae</taxon>
        <taxon>Pristionchus</taxon>
    </lineage>
</organism>
<reference evidence="2" key="1">
    <citation type="submission" date="2023-10" db="EMBL/GenBank/DDBJ databases">
        <title>Genome assembly of Pristionchus species.</title>
        <authorList>
            <person name="Yoshida K."/>
            <person name="Sommer R.J."/>
        </authorList>
    </citation>
    <scope>NUCLEOTIDE SEQUENCE</scope>
    <source>
        <strain evidence="2">RS0144</strain>
    </source>
</reference>
<name>A0AAV5TZF9_9BILA</name>